<dbReference type="Proteomes" id="UP000007652">
    <property type="component" value="Unassembled WGS sequence"/>
</dbReference>
<keyword evidence="2" id="KW-1185">Reference proteome</keyword>
<gene>
    <name evidence="1" type="ORF">CAAU_2581</name>
</gene>
<name>I7J6N9_9CLOT</name>
<dbReference type="AlphaFoldDB" id="I7J6N9"/>
<organism evidence="1 2">
    <name type="scientific">Caloramator australicus RC3</name>
    <dbReference type="NCBI Taxonomy" id="857293"/>
    <lineage>
        <taxon>Bacteria</taxon>
        <taxon>Bacillati</taxon>
        <taxon>Bacillota</taxon>
        <taxon>Clostridia</taxon>
        <taxon>Eubacteriales</taxon>
        <taxon>Clostridiaceae</taxon>
        <taxon>Caloramator</taxon>
    </lineage>
</organism>
<dbReference type="EMBL" id="CAKP01000138">
    <property type="protein sequence ID" value="CCJ34664.1"/>
    <property type="molecule type" value="Genomic_DNA"/>
</dbReference>
<evidence type="ECO:0000313" key="2">
    <source>
        <dbReference type="Proteomes" id="UP000007652"/>
    </source>
</evidence>
<proteinExistence type="predicted"/>
<evidence type="ECO:0000313" key="1">
    <source>
        <dbReference type="EMBL" id="CCJ34664.1"/>
    </source>
</evidence>
<reference evidence="1 2" key="1">
    <citation type="journal article" date="2011" name="J. Bacteriol.">
        <title>Draft genome sequence of Caloramator australicus strain RC3T, a thermoanaerobe from the Great Artesian Basin of Australia.</title>
        <authorList>
            <person name="Ogg C.D."/>
            <person name="Patel B.K.C."/>
        </authorList>
    </citation>
    <scope>NUCLEOTIDE SEQUENCE [LARGE SCALE GENOMIC DNA]</scope>
    <source>
        <strain evidence="1 2">RC3</strain>
    </source>
</reference>
<sequence>MGDEKKVNFYDLFSIAYCNAANFAFHEKANILFKYLDNR</sequence>
<protein>
    <submittedName>
        <fullName evidence="1">Uncharacterized protein</fullName>
    </submittedName>
</protein>
<comment type="caution">
    <text evidence="1">The sequence shown here is derived from an EMBL/GenBank/DDBJ whole genome shotgun (WGS) entry which is preliminary data.</text>
</comment>
<accession>I7J6N9</accession>